<feature type="transmembrane region" description="Helical" evidence="6">
    <location>
        <begin position="296"/>
        <end position="316"/>
    </location>
</feature>
<dbReference type="EMBL" id="JADQDK010000001">
    <property type="protein sequence ID" value="MBW0134813.1"/>
    <property type="molecule type" value="Genomic_DNA"/>
</dbReference>
<keyword evidence="3 6" id="KW-0812">Transmembrane</keyword>
<evidence type="ECO:0000256" key="4">
    <source>
        <dbReference type="ARBA" id="ARBA00022989"/>
    </source>
</evidence>
<dbReference type="RefSeq" id="WP_218600748.1">
    <property type="nucleotide sequence ID" value="NZ_JADQDJ010000002.1"/>
</dbReference>
<feature type="transmembrane region" description="Helical" evidence="6">
    <location>
        <begin position="611"/>
        <end position="629"/>
    </location>
</feature>
<sequence length="772" mass="79675">MTAASGWRSVRPGRRRLVGAAAVLVAVAFLAGGLVRLEVATGVDSFVPSSDPAIDQFDGFARSFGADPVVVLLESAEPRRLLEGERLLGLLKLEGQLAGLPDVAAVYGPATILNQVAGRSQDLLAELAGRRQGIRQTAEATARRGGVSESEALAAADRASAEFDTRYGSLLAQGLPAGLPTIRNDSFVAAATYDPTGQPRPQWRFVVPSDRSAAVLVRPRQGLGQAETERLVERVRTVVASAGLEADEVTVSGVPSVVAALGEQVRKEVPLVGGLAIAAVALCFFLTPWTSRRRRLLPVVTTLLATAAVLATLGWIGRPTSLGVVAFLPVLLGIGSYYPTYFAQHAGRRVVVVVAFATACSFWSLLLSPLPFVRDLGLVLGLGVLAACGVGALLIRTAAVTAPQPAPAPSPDLGPQRATSSRRTRSAVLVAAGLVALCGWVALPTLPLQADFDSFIDGLPAGAQVDELQQALGSTGEVDIVLRGPDVTSPEALAWMQTAQETVITGHGDRLRPAISAPTLLGFLGVQPSTEQITSGLRLLPPYLVGSVIGADHTVAALVFGSTVEDAVELQVLRDEVLGSLPPPPASFEVEITGLPMLAARAHELVSGDRYLANLAGVAAAGLVLAVGLGRRRPDAARAVAAAVIATGVGLLLIRLVGLPLNPVTVALGSLTAAVGCEFTVMLTEARRRAHRGLRRSVLLAAATSAVGYLVLAVSGLGAIREFGLLLAGSVLLALAAAQLVIWAWPVPVAAVPEPVPADEPAATVNAVIGVG</sequence>
<evidence type="ECO:0000313" key="8">
    <source>
        <dbReference type="EMBL" id="MBW0134813.1"/>
    </source>
</evidence>
<feature type="transmembrane region" description="Helical" evidence="6">
    <location>
        <begin position="426"/>
        <end position="443"/>
    </location>
</feature>
<dbReference type="InterPro" id="IPR004869">
    <property type="entry name" value="MMPL_dom"/>
</dbReference>
<feature type="transmembrane region" description="Helical" evidence="6">
    <location>
        <begin position="271"/>
        <end position="289"/>
    </location>
</feature>
<feature type="domain" description="Membrane transport protein MMPL" evidence="7">
    <location>
        <begin position="181"/>
        <end position="317"/>
    </location>
</feature>
<feature type="transmembrane region" description="Helical" evidence="6">
    <location>
        <begin position="350"/>
        <end position="370"/>
    </location>
</feature>
<organism evidence="8 9">
    <name type="scientific">Pseudonocardia abyssalis</name>
    <dbReference type="NCBI Taxonomy" id="2792008"/>
    <lineage>
        <taxon>Bacteria</taxon>
        <taxon>Bacillati</taxon>
        <taxon>Actinomycetota</taxon>
        <taxon>Actinomycetes</taxon>
        <taxon>Pseudonocardiales</taxon>
        <taxon>Pseudonocardiaceae</taxon>
        <taxon>Pseudonocardia</taxon>
    </lineage>
</organism>
<dbReference type="PANTHER" id="PTHR33406">
    <property type="entry name" value="MEMBRANE PROTEIN MJ1562-RELATED"/>
    <property type="match status" value="1"/>
</dbReference>
<evidence type="ECO:0000256" key="2">
    <source>
        <dbReference type="ARBA" id="ARBA00022475"/>
    </source>
</evidence>
<feature type="transmembrane region" description="Helical" evidence="6">
    <location>
        <begin position="698"/>
        <end position="720"/>
    </location>
</feature>
<name>A0ABS6URC5_9PSEU</name>
<comment type="subcellular location">
    <subcellularLocation>
        <location evidence="1">Cell membrane</location>
        <topology evidence="1">Multi-pass membrane protein</topology>
    </subcellularLocation>
</comment>
<evidence type="ECO:0000256" key="6">
    <source>
        <dbReference type="SAM" id="Phobius"/>
    </source>
</evidence>
<feature type="transmembrane region" description="Helical" evidence="6">
    <location>
        <begin position="636"/>
        <end position="658"/>
    </location>
</feature>
<comment type="caution">
    <text evidence="8">The sequence shown here is derived from an EMBL/GenBank/DDBJ whole genome shotgun (WGS) entry which is preliminary data.</text>
</comment>
<keyword evidence="2" id="KW-1003">Cell membrane</keyword>
<evidence type="ECO:0000259" key="7">
    <source>
        <dbReference type="Pfam" id="PF03176"/>
    </source>
</evidence>
<evidence type="ECO:0000256" key="5">
    <source>
        <dbReference type="ARBA" id="ARBA00023136"/>
    </source>
</evidence>
<dbReference type="Pfam" id="PF03176">
    <property type="entry name" value="MMPL"/>
    <property type="match status" value="1"/>
</dbReference>
<protein>
    <submittedName>
        <fullName evidence="8">MMPL family transporter</fullName>
    </submittedName>
</protein>
<keyword evidence="9" id="KW-1185">Reference proteome</keyword>
<evidence type="ECO:0000313" key="9">
    <source>
        <dbReference type="Proteomes" id="UP000694287"/>
    </source>
</evidence>
<feature type="transmembrane region" description="Helical" evidence="6">
    <location>
        <begin position="376"/>
        <end position="395"/>
    </location>
</feature>
<reference evidence="8 9" key="1">
    <citation type="submission" date="2020-11" db="EMBL/GenBank/DDBJ databases">
        <title>Pseudonocardia abyssalis sp. nov. and Pseudonocardia oceani sp. nov., description and phylogenomic analysis of two novel actinomycetes isolated from the deep Southern Ocean.</title>
        <authorList>
            <person name="Parra J."/>
        </authorList>
    </citation>
    <scope>NUCLEOTIDE SEQUENCE [LARGE SCALE GENOMIC DNA]</scope>
    <source>
        <strain evidence="8 9">KRD-168</strain>
    </source>
</reference>
<dbReference type="PANTHER" id="PTHR33406:SF13">
    <property type="entry name" value="MEMBRANE PROTEIN YDFJ"/>
    <property type="match status" value="1"/>
</dbReference>
<proteinExistence type="predicted"/>
<evidence type="ECO:0000256" key="1">
    <source>
        <dbReference type="ARBA" id="ARBA00004651"/>
    </source>
</evidence>
<keyword evidence="5 6" id="KW-0472">Membrane</keyword>
<feature type="transmembrane region" description="Helical" evidence="6">
    <location>
        <begin position="322"/>
        <end position="338"/>
    </location>
</feature>
<evidence type="ECO:0000256" key="3">
    <source>
        <dbReference type="ARBA" id="ARBA00022692"/>
    </source>
</evidence>
<gene>
    <name evidence="8" type="ORF">I4I81_11150</name>
</gene>
<feature type="transmembrane region" description="Helical" evidence="6">
    <location>
        <begin position="726"/>
        <end position="745"/>
    </location>
</feature>
<feature type="transmembrane region" description="Helical" evidence="6">
    <location>
        <begin position="664"/>
        <end position="686"/>
    </location>
</feature>
<keyword evidence="4 6" id="KW-1133">Transmembrane helix</keyword>
<accession>A0ABS6URC5</accession>
<dbReference type="InterPro" id="IPR050545">
    <property type="entry name" value="Mycobact_MmpL"/>
</dbReference>
<dbReference type="Proteomes" id="UP000694287">
    <property type="component" value="Unassembled WGS sequence"/>
</dbReference>